<dbReference type="EMBL" id="CACVKT020003378">
    <property type="protein sequence ID" value="CAC5383472.1"/>
    <property type="molecule type" value="Genomic_DNA"/>
</dbReference>
<evidence type="ECO:0000256" key="2">
    <source>
        <dbReference type="ARBA" id="ARBA00022737"/>
    </source>
</evidence>
<dbReference type="Proteomes" id="UP000507470">
    <property type="component" value="Unassembled WGS sequence"/>
</dbReference>
<proteinExistence type="predicted"/>
<feature type="compositionally biased region" description="Acidic residues" evidence="3">
    <location>
        <begin position="202"/>
        <end position="212"/>
    </location>
</feature>
<name>A0A6J8BIE0_MYTCO</name>
<dbReference type="InterPro" id="IPR032675">
    <property type="entry name" value="LRR_dom_sf"/>
</dbReference>
<sequence length="305" mass="36018">MPKENLKDKLDGNELDLGLSNLTTVPVKELADIPRATVLDLSNNVISTLPDPFCTLVHLVKIDLSKNLLTELPDKFGNLRNLQHLDLLGNKLNVLPLSFWRLEKLRWLDLKDNPLKDELKRNAGDCLNENECKKCAQRILRYMKDLNSELERVKQRRLQKERELEALQKEKEESKRQQKRDERKAEKERKKEESRKKYQTEKEEDEDTQSSEEGERQDSGNRKSAIKVKTATDGRLCTKVLLSLFMTAIFIVGMIYVISVYCEREKMDNFCKDYGHTIVRETKHFIWEMEERLQVLYRFIQKKFK</sequence>
<keyword evidence="4" id="KW-0472">Membrane</keyword>
<accession>A0A6J8BIE0</accession>
<dbReference type="OrthoDB" id="1394818at2759"/>
<evidence type="ECO:0000256" key="4">
    <source>
        <dbReference type="SAM" id="Phobius"/>
    </source>
</evidence>
<dbReference type="Gene3D" id="3.80.10.10">
    <property type="entry name" value="Ribonuclease Inhibitor"/>
    <property type="match status" value="1"/>
</dbReference>
<evidence type="ECO:0000313" key="6">
    <source>
        <dbReference type="Proteomes" id="UP000507470"/>
    </source>
</evidence>
<dbReference type="Pfam" id="PF00560">
    <property type="entry name" value="LRR_1"/>
    <property type="match status" value="1"/>
</dbReference>
<dbReference type="SMART" id="SM00369">
    <property type="entry name" value="LRR_TYP"/>
    <property type="match status" value="3"/>
</dbReference>
<dbReference type="PANTHER" id="PTHR48051:SF1">
    <property type="entry name" value="RAS SUPPRESSOR PROTEIN 1"/>
    <property type="match status" value="1"/>
</dbReference>
<evidence type="ECO:0000256" key="1">
    <source>
        <dbReference type="ARBA" id="ARBA00022614"/>
    </source>
</evidence>
<keyword evidence="4" id="KW-1133">Transmembrane helix</keyword>
<dbReference type="PANTHER" id="PTHR48051">
    <property type="match status" value="1"/>
</dbReference>
<keyword evidence="4" id="KW-0812">Transmembrane</keyword>
<dbReference type="InterPro" id="IPR050216">
    <property type="entry name" value="LRR_domain-containing"/>
</dbReference>
<organism evidence="5 6">
    <name type="scientific">Mytilus coruscus</name>
    <name type="common">Sea mussel</name>
    <dbReference type="NCBI Taxonomy" id="42192"/>
    <lineage>
        <taxon>Eukaryota</taxon>
        <taxon>Metazoa</taxon>
        <taxon>Spiralia</taxon>
        <taxon>Lophotrochozoa</taxon>
        <taxon>Mollusca</taxon>
        <taxon>Bivalvia</taxon>
        <taxon>Autobranchia</taxon>
        <taxon>Pteriomorphia</taxon>
        <taxon>Mytilida</taxon>
        <taxon>Mytiloidea</taxon>
        <taxon>Mytilidae</taxon>
        <taxon>Mytilinae</taxon>
        <taxon>Mytilus</taxon>
    </lineage>
</organism>
<evidence type="ECO:0000256" key="3">
    <source>
        <dbReference type="SAM" id="MobiDB-lite"/>
    </source>
</evidence>
<keyword evidence="2" id="KW-0677">Repeat</keyword>
<evidence type="ECO:0000313" key="5">
    <source>
        <dbReference type="EMBL" id="CAC5383472.1"/>
    </source>
</evidence>
<feature type="transmembrane region" description="Helical" evidence="4">
    <location>
        <begin position="240"/>
        <end position="262"/>
    </location>
</feature>
<keyword evidence="6" id="KW-1185">Reference proteome</keyword>
<dbReference type="AlphaFoldDB" id="A0A6J8BIE0"/>
<protein>
    <submittedName>
        <fullName evidence="5">Leucine-rich repeat-containing protein 59</fullName>
    </submittedName>
</protein>
<dbReference type="Pfam" id="PF13855">
    <property type="entry name" value="LRR_8"/>
    <property type="match status" value="1"/>
</dbReference>
<dbReference type="InterPro" id="IPR001611">
    <property type="entry name" value="Leu-rich_rpt"/>
</dbReference>
<reference evidence="5 6" key="1">
    <citation type="submission" date="2020-06" db="EMBL/GenBank/DDBJ databases">
        <authorList>
            <person name="Li R."/>
            <person name="Bekaert M."/>
        </authorList>
    </citation>
    <scope>NUCLEOTIDE SEQUENCE [LARGE SCALE GENOMIC DNA]</scope>
    <source>
        <strain evidence="6">wild</strain>
    </source>
</reference>
<keyword evidence="1" id="KW-0433">Leucine-rich repeat</keyword>
<feature type="compositionally biased region" description="Basic and acidic residues" evidence="3">
    <location>
        <begin position="168"/>
        <end position="201"/>
    </location>
</feature>
<dbReference type="GO" id="GO:0005737">
    <property type="term" value="C:cytoplasm"/>
    <property type="evidence" value="ECO:0007669"/>
    <property type="project" value="TreeGrafter"/>
</dbReference>
<dbReference type="SUPFAM" id="SSF52058">
    <property type="entry name" value="L domain-like"/>
    <property type="match status" value="1"/>
</dbReference>
<feature type="region of interest" description="Disordered" evidence="3">
    <location>
        <begin position="168"/>
        <end position="224"/>
    </location>
</feature>
<gene>
    <name evidence="5" type="ORF">MCOR_19214</name>
</gene>
<dbReference type="InterPro" id="IPR003591">
    <property type="entry name" value="Leu-rich_rpt_typical-subtyp"/>
</dbReference>